<dbReference type="AlphaFoldDB" id="A0A0D6QRP9"/>
<feature type="transmembrane region" description="Helical" evidence="8">
    <location>
        <begin position="530"/>
        <end position="550"/>
    </location>
</feature>
<feature type="transmembrane region" description="Helical" evidence="8">
    <location>
        <begin position="459"/>
        <end position="478"/>
    </location>
</feature>
<sequence>MVSIWGIPHSVHEWIFMPYCLLSFYIVGMGIFWGIVLLCVPTKNSDHLKLIDGLFNSASAVTGSGLATVFTSSLSTFQVFVLMLLSLFGGKVFTTYLELTLRMFQSRRRSRLAKKDYGCNSHGVVPDSHVLELHELPSKPDKVIDGSMCKRSVRFPDEHDINDFDQPKPEGDQHMCGEITSVPLRTELSVQRLYASDGDVLATIELRHKKTGSERDGLGSLFQSETPHIYREKENTAKMEEPEILEEKSAKTNTVPEEKVFQYLSRVVFVYWAGIQLSGVVLGLIYFATAQSARVTVTKSGRNVTFFTVFMIVSHFANVGLPPINEGMTPFTKNLGLLLIFSGQMLLGNTMFPVAMRSILWIAMKSMKNKDREAIFDAMLTNSVGFPRLLYPMKQTIWLVMVTIGCLALLLSLIFGLMWNNPVLNGLSPWQRIVDAVYQSISCRHTGFNIWSLTSWSPTVLYVFILIMYVPGQPVYSLRKHFTNHDEDDDISFQSKRFFHHRTAFVAAVILLICIFENENINSDPLNFSILNIVFEVVSAFMNVGLSVGYSCNLRKSDGPCDDVPYSLCGKWSFPSKLVLIVAMFVGRLS</sequence>
<evidence type="ECO:0000256" key="6">
    <source>
        <dbReference type="ARBA" id="ARBA00023065"/>
    </source>
</evidence>
<feature type="transmembrane region" description="Helical" evidence="8">
    <location>
        <begin position="304"/>
        <end position="324"/>
    </location>
</feature>
<keyword evidence="3" id="KW-0813">Transport</keyword>
<feature type="transmembrane region" description="Helical" evidence="8">
    <location>
        <begin position="499"/>
        <end position="518"/>
    </location>
</feature>
<feature type="transmembrane region" description="Helical" evidence="8">
    <location>
        <begin position="269"/>
        <end position="289"/>
    </location>
</feature>
<organism evidence="9">
    <name type="scientific">Araucaria cunninghamii</name>
    <name type="common">Hoop pine</name>
    <name type="synonym">Moreton Bay pine</name>
    <dbReference type="NCBI Taxonomy" id="56994"/>
    <lineage>
        <taxon>Eukaryota</taxon>
        <taxon>Viridiplantae</taxon>
        <taxon>Streptophyta</taxon>
        <taxon>Embryophyta</taxon>
        <taxon>Tracheophyta</taxon>
        <taxon>Spermatophyta</taxon>
        <taxon>Pinopsida</taxon>
        <taxon>Pinidae</taxon>
        <taxon>Conifers II</taxon>
        <taxon>Araucariales</taxon>
        <taxon>Araucariaceae</taxon>
        <taxon>Araucaria</taxon>
    </lineage>
</organism>
<feature type="transmembrane region" description="Helical" evidence="8">
    <location>
        <begin position="15"/>
        <end position="38"/>
    </location>
</feature>
<evidence type="ECO:0000256" key="4">
    <source>
        <dbReference type="ARBA" id="ARBA00022692"/>
    </source>
</evidence>
<dbReference type="GO" id="GO:0008324">
    <property type="term" value="F:monoatomic cation transmembrane transporter activity"/>
    <property type="evidence" value="ECO:0007669"/>
    <property type="project" value="InterPro"/>
</dbReference>
<proteinExistence type="inferred from homology"/>
<dbReference type="PANTHER" id="PTHR31064:SF30">
    <property type="entry name" value="HIGH-AFFINITY POTASSIUM TRANSPORT PROTEIN-RELATED"/>
    <property type="match status" value="1"/>
</dbReference>
<reference evidence="9" key="1">
    <citation type="submission" date="2015-03" db="EMBL/GenBank/DDBJ databases">
        <title>A transcriptome of Araucaria cunninghamii, an australian fine timber species.</title>
        <authorList>
            <person name="Jing Yi C.J.Y."/>
            <person name="Yin San L.Y.S."/>
            <person name="Abdul Karim S.S."/>
            <person name="Wan Azmi N.N."/>
            <person name="Hercus R.R."/>
            <person name="Croft L.L."/>
        </authorList>
    </citation>
    <scope>NUCLEOTIDE SEQUENCE</scope>
    <source>
        <strain evidence="9">MI0301</strain>
        <tissue evidence="9">Leaf</tissue>
    </source>
</reference>
<dbReference type="GO" id="GO:0005886">
    <property type="term" value="C:plasma membrane"/>
    <property type="evidence" value="ECO:0007669"/>
    <property type="project" value="TreeGrafter"/>
</dbReference>
<evidence type="ECO:0000256" key="1">
    <source>
        <dbReference type="ARBA" id="ARBA00004141"/>
    </source>
</evidence>
<keyword evidence="4 8" id="KW-0812">Transmembrane</keyword>
<feature type="transmembrane region" description="Helical" evidence="8">
    <location>
        <begin position="336"/>
        <end position="362"/>
    </location>
</feature>
<dbReference type="PANTHER" id="PTHR31064">
    <property type="entry name" value="POTASSIUM TRANSPORT PROTEIN DDB_G0292412-RELATED"/>
    <property type="match status" value="1"/>
</dbReference>
<evidence type="ECO:0000256" key="5">
    <source>
        <dbReference type="ARBA" id="ARBA00022989"/>
    </source>
</evidence>
<keyword evidence="5 8" id="KW-1133">Transmembrane helix</keyword>
<dbReference type="EMBL" id="GCKF01058633">
    <property type="protein sequence ID" value="JAG92959.1"/>
    <property type="molecule type" value="Transcribed_RNA"/>
</dbReference>
<evidence type="ECO:0000256" key="3">
    <source>
        <dbReference type="ARBA" id="ARBA00022448"/>
    </source>
</evidence>
<dbReference type="InterPro" id="IPR051143">
    <property type="entry name" value="TrkH_K-transport"/>
</dbReference>
<name>A0A0D6QRP9_ARACU</name>
<comment type="subcellular location">
    <subcellularLocation>
        <location evidence="1">Membrane</location>
        <topology evidence="1">Multi-pass membrane protein</topology>
    </subcellularLocation>
</comment>
<evidence type="ECO:0000256" key="7">
    <source>
        <dbReference type="ARBA" id="ARBA00023136"/>
    </source>
</evidence>
<dbReference type="GO" id="GO:0030001">
    <property type="term" value="P:metal ion transport"/>
    <property type="evidence" value="ECO:0007669"/>
    <property type="project" value="UniProtKB-ARBA"/>
</dbReference>
<protein>
    <submittedName>
        <fullName evidence="9">Uncharacterized protein</fullName>
    </submittedName>
</protein>
<evidence type="ECO:0000256" key="8">
    <source>
        <dbReference type="SAM" id="Phobius"/>
    </source>
</evidence>
<evidence type="ECO:0000313" key="9">
    <source>
        <dbReference type="EMBL" id="JAG92959.1"/>
    </source>
</evidence>
<accession>A0A0D6QRP9</accession>
<evidence type="ECO:0000256" key="2">
    <source>
        <dbReference type="ARBA" id="ARBA00010864"/>
    </source>
</evidence>
<feature type="transmembrane region" description="Helical" evidence="8">
    <location>
        <begin position="50"/>
        <end position="71"/>
    </location>
</feature>
<keyword evidence="6" id="KW-0406">Ion transport</keyword>
<comment type="similarity">
    <text evidence="2">Belongs to the TrkH potassium transport family. HKT (TC 2.A.38.3) subfamily.</text>
</comment>
<feature type="transmembrane region" description="Helical" evidence="8">
    <location>
        <begin position="77"/>
        <end position="101"/>
    </location>
</feature>
<feature type="transmembrane region" description="Helical" evidence="8">
    <location>
        <begin position="398"/>
        <end position="419"/>
    </location>
</feature>
<keyword evidence="7 8" id="KW-0472">Membrane</keyword>
<dbReference type="InterPro" id="IPR003445">
    <property type="entry name" value="Cat_transpt"/>
</dbReference>
<dbReference type="Pfam" id="PF02386">
    <property type="entry name" value="TrkH"/>
    <property type="match status" value="1"/>
</dbReference>